<dbReference type="PATRIC" id="fig|391937.3.peg.3238"/>
<dbReference type="OrthoDB" id="9803476at2"/>
<evidence type="ECO:0000313" key="4">
    <source>
        <dbReference type="Proteomes" id="UP000006786"/>
    </source>
</evidence>
<dbReference type="STRING" id="391937.NA2_15769"/>
<organism evidence="3 4">
    <name type="scientific">Nitratireductor pacificus pht-3B</name>
    <dbReference type="NCBI Taxonomy" id="391937"/>
    <lineage>
        <taxon>Bacteria</taxon>
        <taxon>Pseudomonadati</taxon>
        <taxon>Pseudomonadota</taxon>
        <taxon>Alphaproteobacteria</taxon>
        <taxon>Hyphomicrobiales</taxon>
        <taxon>Phyllobacteriaceae</taxon>
        <taxon>Nitratireductor</taxon>
    </lineage>
</organism>
<protein>
    <recommendedName>
        <fullName evidence="2">Activator of Hsp90 ATPase homologue 1/2-like C-terminal domain-containing protein</fullName>
    </recommendedName>
</protein>
<evidence type="ECO:0000259" key="2">
    <source>
        <dbReference type="Pfam" id="PF08327"/>
    </source>
</evidence>
<reference evidence="3 4" key="1">
    <citation type="journal article" date="2012" name="J. Bacteriol.">
        <title>Genome Sequence of Nitratireductor pacificus Type Strain pht-3B.</title>
        <authorList>
            <person name="Lai Q."/>
            <person name="Li G."/>
            <person name="Shao Z."/>
        </authorList>
    </citation>
    <scope>NUCLEOTIDE SEQUENCE [LARGE SCALE GENOMIC DNA]</scope>
    <source>
        <strain evidence="4">pht-3B</strain>
    </source>
</reference>
<dbReference type="CDD" id="cd07814">
    <property type="entry name" value="SRPBCC_CalC_Aha1-like"/>
    <property type="match status" value="1"/>
</dbReference>
<dbReference type="InterPro" id="IPR023393">
    <property type="entry name" value="START-like_dom_sf"/>
</dbReference>
<gene>
    <name evidence="3" type="ORF">NA2_15769</name>
</gene>
<dbReference type="Pfam" id="PF08327">
    <property type="entry name" value="AHSA1"/>
    <property type="match status" value="1"/>
</dbReference>
<name>K2N103_9HYPH</name>
<sequence>MSDAEEEKTKENIVVECLLESSPEKVWRALTIPELAANWLGEPGDGRTSPAYEILDTEPGSRVRYAWRDGDADMPETLVTFEISPAPGGNTHFRLTHTALPRAAANSNGAPMAQAA</sequence>
<keyword evidence="4" id="KW-1185">Reference proteome</keyword>
<dbReference type="eggNOG" id="COG3832">
    <property type="taxonomic scope" value="Bacteria"/>
</dbReference>
<dbReference type="SUPFAM" id="SSF55961">
    <property type="entry name" value="Bet v1-like"/>
    <property type="match status" value="1"/>
</dbReference>
<dbReference type="AlphaFoldDB" id="K2N103"/>
<dbReference type="EMBL" id="AMRM01000018">
    <property type="protein sequence ID" value="EKF17938.1"/>
    <property type="molecule type" value="Genomic_DNA"/>
</dbReference>
<accession>K2N103</accession>
<evidence type="ECO:0000313" key="3">
    <source>
        <dbReference type="EMBL" id="EKF17938.1"/>
    </source>
</evidence>
<feature type="domain" description="Activator of Hsp90 ATPase homologue 1/2-like C-terminal" evidence="2">
    <location>
        <begin position="52"/>
        <end position="109"/>
    </location>
</feature>
<dbReference type="RefSeq" id="WP_008598027.1">
    <property type="nucleotide sequence ID" value="NZ_AMRM01000018.1"/>
</dbReference>
<comment type="caution">
    <text evidence="3">The sequence shown here is derived from an EMBL/GenBank/DDBJ whole genome shotgun (WGS) entry which is preliminary data.</text>
</comment>
<dbReference type="Gene3D" id="3.30.530.20">
    <property type="match status" value="1"/>
</dbReference>
<dbReference type="Proteomes" id="UP000006786">
    <property type="component" value="Unassembled WGS sequence"/>
</dbReference>
<comment type="similarity">
    <text evidence="1">Belongs to the AHA1 family.</text>
</comment>
<proteinExistence type="inferred from homology"/>
<dbReference type="InterPro" id="IPR013538">
    <property type="entry name" value="ASHA1/2-like_C"/>
</dbReference>
<evidence type="ECO:0000256" key="1">
    <source>
        <dbReference type="ARBA" id="ARBA00006817"/>
    </source>
</evidence>